<evidence type="ECO:0000256" key="3">
    <source>
        <dbReference type="ARBA" id="ARBA00022833"/>
    </source>
</evidence>
<feature type="region of interest" description="Disordered" evidence="5">
    <location>
        <begin position="15"/>
        <end position="61"/>
    </location>
</feature>
<evidence type="ECO:0000256" key="5">
    <source>
        <dbReference type="SAM" id="MobiDB-lite"/>
    </source>
</evidence>
<reference evidence="7 8" key="1">
    <citation type="submission" date="2015-04" db="EMBL/GenBank/DDBJ databases">
        <title>Complete genome sequence of Schizopora paradoxa KUC8140, a cosmopolitan wood degrader in East Asia.</title>
        <authorList>
            <consortium name="DOE Joint Genome Institute"/>
            <person name="Min B."/>
            <person name="Park H."/>
            <person name="Jang Y."/>
            <person name="Kim J.-J."/>
            <person name="Kim K.H."/>
            <person name="Pangilinan J."/>
            <person name="Lipzen A."/>
            <person name="Riley R."/>
            <person name="Grigoriev I.V."/>
            <person name="Spatafora J.W."/>
            <person name="Choi I.-G."/>
        </authorList>
    </citation>
    <scope>NUCLEOTIDE SEQUENCE [LARGE SCALE GENOMIC DNA]</scope>
    <source>
        <strain evidence="7 8">KUC8140</strain>
    </source>
</reference>
<feature type="domain" description="C3H1-type" evidence="6">
    <location>
        <begin position="212"/>
        <end position="240"/>
    </location>
</feature>
<evidence type="ECO:0000259" key="6">
    <source>
        <dbReference type="PROSITE" id="PS50103"/>
    </source>
</evidence>
<feature type="compositionally biased region" description="Basic residues" evidence="5">
    <location>
        <begin position="122"/>
        <end position="135"/>
    </location>
</feature>
<feature type="domain" description="C3H1-type" evidence="6">
    <location>
        <begin position="241"/>
        <end position="269"/>
    </location>
</feature>
<feature type="compositionally biased region" description="Polar residues" evidence="5">
    <location>
        <begin position="305"/>
        <end position="340"/>
    </location>
</feature>
<dbReference type="OrthoDB" id="410307at2759"/>
<dbReference type="PROSITE" id="PS50103">
    <property type="entry name" value="ZF_C3H1"/>
    <property type="match status" value="4"/>
</dbReference>
<protein>
    <recommendedName>
        <fullName evidence="6">C3H1-type domain-containing protein</fullName>
    </recommendedName>
</protein>
<feature type="compositionally biased region" description="Acidic residues" evidence="5">
    <location>
        <begin position="354"/>
        <end position="384"/>
    </location>
</feature>
<organism evidence="7 8">
    <name type="scientific">Schizopora paradoxa</name>
    <dbReference type="NCBI Taxonomy" id="27342"/>
    <lineage>
        <taxon>Eukaryota</taxon>
        <taxon>Fungi</taxon>
        <taxon>Dikarya</taxon>
        <taxon>Basidiomycota</taxon>
        <taxon>Agaricomycotina</taxon>
        <taxon>Agaricomycetes</taxon>
        <taxon>Hymenochaetales</taxon>
        <taxon>Schizoporaceae</taxon>
        <taxon>Schizopora</taxon>
    </lineage>
</organism>
<keyword evidence="2 4" id="KW-0863">Zinc-finger</keyword>
<evidence type="ECO:0000256" key="1">
    <source>
        <dbReference type="ARBA" id="ARBA00022723"/>
    </source>
</evidence>
<feature type="region of interest" description="Disordered" evidence="5">
    <location>
        <begin position="94"/>
        <end position="157"/>
    </location>
</feature>
<proteinExistence type="predicted"/>
<dbReference type="SUPFAM" id="SSF90229">
    <property type="entry name" value="CCCH zinc finger"/>
    <property type="match status" value="2"/>
</dbReference>
<name>A0A0H2RM76_9AGAM</name>
<dbReference type="EMBL" id="KQ085972">
    <property type="protein sequence ID" value="KLO12712.1"/>
    <property type="molecule type" value="Genomic_DNA"/>
</dbReference>
<dbReference type="Gene3D" id="6.10.250.3220">
    <property type="match status" value="1"/>
</dbReference>
<evidence type="ECO:0000256" key="4">
    <source>
        <dbReference type="PROSITE-ProRule" id="PRU00723"/>
    </source>
</evidence>
<dbReference type="InterPro" id="IPR000571">
    <property type="entry name" value="Znf_CCCH"/>
</dbReference>
<dbReference type="SMART" id="SM00356">
    <property type="entry name" value="ZnF_C3H1"/>
    <property type="match status" value="5"/>
</dbReference>
<feature type="region of interest" description="Disordered" evidence="5">
    <location>
        <begin position="300"/>
        <end position="384"/>
    </location>
</feature>
<evidence type="ECO:0000256" key="2">
    <source>
        <dbReference type="ARBA" id="ARBA00022771"/>
    </source>
</evidence>
<feature type="compositionally biased region" description="Polar residues" evidence="5">
    <location>
        <begin position="95"/>
        <end position="105"/>
    </location>
</feature>
<gene>
    <name evidence="7" type="ORF">SCHPADRAFT_829126</name>
</gene>
<dbReference type="PANTHER" id="PTHR46156:SF1">
    <property type="entry name" value="ZINC FINGER CCCH DOMAIN-CONTAINING PROTEIN 3"/>
    <property type="match status" value="1"/>
</dbReference>
<accession>A0A0H2RM76</accession>
<evidence type="ECO:0000313" key="7">
    <source>
        <dbReference type="EMBL" id="KLO12712.1"/>
    </source>
</evidence>
<keyword evidence="1 4" id="KW-0479">Metal-binding</keyword>
<dbReference type="Gene3D" id="4.10.1000.10">
    <property type="entry name" value="Zinc finger, CCCH-type"/>
    <property type="match status" value="2"/>
</dbReference>
<feature type="zinc finger region" description="C3H1-type" evidence="4">
    <location>
        <begin position="212"/>
        <end position="240"/>
    </location>
</feature>
<feature type="domain" description="C3H1-type" evidence="6">
    <location>
        <begin position="156"/>
        <end position="182"/>
    </location>
</feature>
<keyword evidence="8" id="KW-1185">Reference proteome</keyword>
<dbReference type="InParanoid" id="A0A0H2RM76"/>
<dbReference type="GO" id="GO:0005634">
    <property type="term" value="C:nucleus"/>
    <property type="evidence" value="ECO:0007669"/>
    <property type="project" value="TreeGrafter"/>
</dbReference>
<evidence type="ECO:0000313" key="8">
    <source>
        <dbReference type="Proteomes" id="UP000053477"/>
    </source>
</evidence>
<dbReference type="AlphaFoldDB" id="A0A0H2RM76"/>
<keyword evidence="3 4" id="KW-0862">Zinc</keyword>
<dbReference type="STRING" id="27342.A0A0H2RM76"/>
<dbReference type="InterPro" id="IPR036855">
    <property type="entry name" value="Znf_CCCH_sf"/>
</dbReference>
<dbReference type="PANTHER" id="PTHR46156">
    <property type="entry name" value="CCCH ZINGC FINGER"/>
    <property type="match status" value="1"/>
</dbReference>
<sequence>MSSTSDAALKAEIERLTGAINRHKSGPPRPTNRNTNAYVNPAYKPPSRPVNSVASSSKSQHTVNGLKLREVMLDGVAFQSSTRSLVRKDLVPTLKPTQSRPTSSFKPHYNPYAKPYSENRGAHRPYKPKSKRRFPRGQNMTLTNSRKPRRGGKSMKLVDKQCSKFSTTGICSRGRTCPYRHDPEKIAICWAFLQGHCPNNAETCQLSHEPTPERAPLCVHFANNGRCKNGAACLFPHVHVGPRNGVCRDFAVLGYCAKGIDCDKHHVRECPDFAEKGTCPNNKCKLPHVIRASHRRVAAAANGGATKSNGSFSATNDDGLVSDTSSTEQQRPSNVNQSNIGDEYISLTFHESGESEEEEDDDDDEGSDEEDQDGDVDDGLEVVA</sequence>
<dbReference type="Proteomes" id="UP000053477">
    <property type="component" value="Unassembled WGS sequence"/>
</dbReference>
<feature type="zinc finger region" description="C3H1-type" evidence="4">
    <location>
        <begin position="156"/>
        <end position="182"/>
    </location>
</feature>
<feature type="zinc finger region" description="C3H1-type" evidence="4">
    <location>
        <begin position="183"/>
        <end position="211"/>
    </location>
</feature>
<feature type="domain" description="C3H1-type" evidence="6">
    <location>
        <begin position="183"/>
        <end position="211"/>
    </location>
</feature>
<feature type="compositionally biased region" description="Polar residues" evidence="5">
    <location>
        <begin position="49"/>
        <end position="61"/>
    </location>
</feature>
<feature type="zinc finger region" description="C3H1-type" evidence="4">
    <location>
        <begin position="241"/>
        <end position="269"/>
    </location>
</feature>
<dbReference type="GO" id="GO:0008270">
    <property type="term" value="F:zinc ion binding"/>
    <property type="evidence" value="ECO:0007669"/>
    <property type="project" value="UniProtKB-KW"/>
</dbReference>